<dbReference type="EMBL" id="JASJEU010000001">
    <property type="protein sequence ID" value="MDJ1649210.1"/>
    <property type="molecule type" value="Genomic_DNA"/>
</dbReference>
<comment type="function">
    <text evidence="3">Required for rescue of stalled ribosomes mediated by trans-translation. Binds to transfer-messenger RNA (tmRNA), required for stable association of tmRNA with ribosomes. tmRNA and SmpB together mimic tRNA shape, replacing the anticodon stem-loop with SmpB. tmRNA is encoded by the ssrA gene; the 2 termini fold to resemble tRNA(Ala) and it encodes a 'tag peptide', a short internal open reading frame. During trans-translation Ala-aminoacylated tmRNA acts like a tRNA, entering the A-site of stalled ribosomes, displacing the stalled mRNA. The ribosome then switches to translate the ORF on the tmRNA; the nascent peptide is terminated with the 'tag peptide' encoded by the tmRNA and targeted for degradation. The ribosome is freed to recommence translation, which seems to be the essential function of trans-translation.</text>
</comment>
<keyword evidence="1 3" id="KW-0963">Cytoplasm</keyword>
<comment type="similarity">
    <text evidence="3">Belongs to the SmpB family.</text>
</comment>
<proteinExistence type="inferred from homology"/>
<dbReference type="Pfam" id="PF01668">
    <property type="entry name" value="SmpB"/>
    <property type="match status" value="1"/>
</dbReference>
<evidence type="ECO:0000313" key="6">
    <source>
        <dbReference type="Proteomes" id="UP001232750"/>
    </source>
</evidence>
<comment type="caution">
    <text evidence="5">The sequence shown here is derived from an EMBL/GenBank/DDBJ whole genome shotgun (WGS) entry which is preliminary data.</text>
</comment>
<dbReference type="SUPFAM" id="SSF74982">
    <property type="entry name" value="Small protein B (SmpB)"/>
    <property type="match status" value="1"/>
</dbReference>
<feature type="compositionally biased region" description="Basic and acidic residues" evidence="4">
    <location>
        <begin position="132"/>
        <end position="154"/>
    </location>
</feature>
<dbReference type="RefSeq" id="WP_283830542.1">
    <property type="nucleotide sequence ID" value="NZ_JASJEU010000001.1"/>
</dbReference>
<dbReference type="Gene3D" id="2.40.280.10">
    <property type="match status" value="1"/>
</dbReference>
<evidence type="ECO:0000313" key="5">
    <source>
        <dbReference type="EMBL" id="MDJ1649210.1"/>
    </source>
</evidence>
<sequence>MKREATTIAKNRKALHEYELMERFEAGIELTGTEVRSLRENHCQLTDCFALVRGGEVWLHNVHIPPYSHGNIANPDPDRKRRLLLHKKEIRELEQKTREQGMALVPTKMYFKENSLVKVELALARGKKLHDKRASMAERDTRREIERALKERSR</sequence>
<dbReference type="InterPro" id="IPR023620">
    <property type="entry name" value="SmpB"/>
</dbReference>
<name>A0ABT7DI66_9ACTN</name>
<evidence type="ECO:0000256" key="1">
    <source>
        <dbReference type="ARBA" id="ARBA00022490"/>
    </source>
</evidence>
<dbReference type="NCBIfam" id="NF003843">
    <property type="entry name" value="PRK05422.1"/>
    <property type="match status" value="1"/>
</dbReference>
<evidence type="ECO:0000256" key="4">
    <source>
        <dbReference type="SAM" id="MobiDB-lite"/>
    </source>
</evidence>
<protein>
    <recommendedName>
        <fullName evidence="3">SsrA-binding protein</fullName>
    </recommendedName>
    <alternativeName>
        <fullName evidence="3">Small protein B</fullName>
    </alternativeName>
</protein>
<dbReference type="CDD" id="cd09294">
    <property type="entry name" value="SmpB"/>
    <property type="match status" value="1"/>
</dbReference>
<dbReference type="Proteomes" id="UP001232750">
    <property type="component" value="Unassembled WGS sequence"/>
</dbReference>
<dbReference type="PANTHER" id="PTHR30308">
    <property type="entry name" value="TMRNA-BINDING COMPONENT OF TRANS-TRANSLATION TAGGING COMPLEX"/>
    <property type="match status" value="1"/>
</dbReference>
<organism evidence="5 6">
    <name type="scientific">Gordonibacter faecis</name>
    <dbReference type="NCBI Taxonomy" id="3047475"/>
    <lineage>
        <taxon>Bacteria</taxon>
        <taxon>Bacillati</taxon>
        <taxon>Actinomycetota</taxon>
        <taxon>Coriobacteriia</taxon>
        <taxon>Eggerthellales</taxon>
        <taxon>Eggerthellaceae</taxon>
        <taxon>Gordonibacter</taxon>
    </lineage>
</organism>
<feature type="region of interest" description="Disordered" evidence="4">
    <location>
        <begin position="130"/>
        <end position="154"/>
    </location>
</feature>
<evidence type="ECO:0000256" key="2">
    <source>
        <dbReference type="ARBA" id="ARBA00022884"/>
    </source>
</evidence>
<accession>A0ABT7DI66</accession>
<dbReference type="NCBIfam" id="TIGR00086">
    <property type="entry name" value="smpB"/>
    <property type="match status" value="1"/>
</dbReference>
<gene>
    <name evidence="3 5" type="primary">smpB</name>
    <name evidence="5" type="ORF">QNJ86_00160</name>
</gene>
<comment type="subcellular location">
    <subcellularLocation>
        <location evidence="3">Cytoplasm</location>
    </subcellularLocation>
    <text evidence="3">The tmRNA-SmpB complex associates with stalled 70S ribosomes.</text>
</comment>
<dbReference type="HAMAP" id="MF_00023">
    <property type="entry name" value="SmpB"/>
    <property type="match status" value="1"/>
</dbReference>
<reference evidence="5 6" key="1">
    <citation type="submission" date="2023-05" db="EMBL/GenBank/DDBJ databases">
        <title>Gordonibacter KGMB12511T sp. nov., isolated from faeces of healthy Korean.</title>
        <authorList>
            <person name="Kim H.S."/>
            <person name="Kim J.-S."/>
            <person name="Suh M.K."/>
            <person name="Eom M.K."/>
            <person name="Do H.E."/>
            <person name="Lee J.-S."/>
        </authorList>
    </citation>
    <scope>NUCLEOTIDE SEQUENCE [LARGE SCALE GENOMIC DNA]</scope>
    <source>
        <strain evidence="5 6">KGMB12511</strain>
    </source>
</reference>
<keyword evidence="6" id="KW-1185">Reference proteome</keyword>
<keyword evidence="2 3" id="KW-0694">RNA-binding</keyword>
<dbReference type="InterPro" id="IPR000037">
    <property type="entry name" value="SsrA-bd_prot"/>
</dbReference>
<dbReference type="PANTHER" id="PTHR30308:SF2">
    <property type="entry name" value="SSRA-BINDING PROTEIN"/>
    <property type="match status" value="1"/>
</dbReference>
<evidence type="ECO:0000256" key="3">
    <source>
        <dbReference type="HAMAP-Rule" id="MF_00023"/>
    </source>
</evidence>